<keyword evidence="3" id="KW-1185">Reference proteome</keyword>
<dbReference type="Proteomes" id="UP001486565">
    <property type="component" value="Chromosome"/>
</dbReference>
<dbReference type="RefSeq" id="WP_341877353.1">
    <property type="nucleotide sequence ID" value="NZ_CP121687.1"/>
</dbReference>
<dbReference type="PANTHER" id="PTHR36434">
    <property type="entry name" value="MEMBRANE PROTEASE YUGP-RELATED"/>
    <property type="match status" value="1"/>
</dbReference>
<accession>A0ABZ2Y4X0</accession>
<evidence type="ECO:0000256" key="1">
    <source>
        <dbReference type="SAM" id="Phobius"/>
    </source>
</evidence>
<evidence type="ECO:0000313" key="3">
    <source>
        <dbReference type="Proteomes" id="UP001486565"/>
    </source>
</evidence>
<dbReference type="EMBL" id="CP121687">
    <property type="protein sequence ID" value="WZL70390.1"/>
    <property type="molecule type" value="Genomic_DNA"/>
</dbReference>
<keyword evidence="1" id="KW-0472">Membrane</keyword>
<protein>
    <submittedName>
        <fullName evidence="2">Zinc metallopeptidase</fullName>
    </submittedName>
</protein>
<keyword evidence="1" id="KW-1133">Transmembrane helix</keyword>
<keyword evidence="1" id="KW-0812">Transmembrane</keyword>
<feature type="transmembrane region" description="Helical" evidence="1">
    <location>
        <begin position="204"/>
        <end position="225"/>
    </location>
</feature>
<gene>
    <name evidence="2" type="ORF">QBE51_02330</name>
</gene>
<feature type="transmembrane region" description="Helical" evidence="1">
    <location>
        <begin position="138"/>
        <end position="166"/>
    </location>
</feature>
<dbReference type="Pfam" id="PF04298">
    <property type="entry name" value="Zn_peptidase_2"/>
    <property type="match status" value="1"/>
</dbReference>
<proteinExistence type="predicted"/>
<sequence>MFPGMYIEPTYIFLVMPAILLTMYAQSKVNNTFNKYQRVGTQRGYTGAEAARAILQYAGIYDVQVEMIPGQLTDHYDPRSKTLRLSSAVYNSQSIAAIGVAAHEVGHAIQHHKSYMFLTLRNSIVPVVNIGSKMAMPLIILGLLFSSYLVNLGILLFSGVVLFQLITLPVELNASSRAITILENEGFLSENEIVPAKKVLSAAALTYVASAAVAIANLLHLIAVFGGRRDD</sequence>
<dbReference type="PANTHER" id="PTHR36434:SF1">
    <property type="entry name" value="MEMBRANE PROTEASE YUGP-RELATED"/>
    <property type="match status" value="1"/>
</dbReference>
<name>A0ABZ2Y4X0_9FIRM</name>
<organism evidence="2 3">
    <name type="scientific">Defluviitalea saccharophila</name>
    <dbReference type="NCBI Taxonomy" id="879970"/>
    <lineage>
        <taxon>Bacteria</taxon>
        <taxon>Bacillati</taxon>
        <taxon>Bacillota</taxon>
        <taxon>Clostridia</taxon>
        <taxon>Lachnospirales</taxon>
        <taxon>Defluviitaleaceae</taxon>
        <taxon>Defluviitalea</taxon>
    </lineage>
</organism>
<dbReference type="InterPro" id="IPR007395">
    <property type="entry name" value="Zn_peptidase_2"/>
</dbReference>
<feature type="transmembrane region" description="Helical" evidence="1">
    <location>
        <begin position="6"/>
        <end position="25"/>
    </location>
</feature>
<reference evidence="2 3" key="1">
    <citation type="submission" date="2023-03" db="EMBL/GenBank/DDBJ databases">
        <title>Novel Species.</title>
        <authorList>
            <person name="Ma S."/>
        </authorList>
    </citation>
    <scope>NUCLEOTIDE SEQUENCE [LARGE SCALE GENOMIC DNA]</scope>
    <source>
        <strain evidence="2 3">LIND6LT2</strain>
    </source>
</reference>
<evidence type="ECO:0000313" key="2">
    <source>
        <dbReference type="EMBL" id="WZL70390.1"/>
    </source>
</evidence>